<evidence type="ECO:0000256" key="1">
    <source>
        <dbReference type="SAM" id="MobiDB-lite"/>
    </source>
</evidence>
<accession>A0ABU1PPZ8</accession>
<evidence type="ECO:0000313" key="3">
    <source>
        <dbReference type="EMBL" id="MDR6592742.1"/>
    </source>
</evidence>
<dbReference type="InterPro" id="IPR009081">
    <property type="entry name" value="PP-bd_ACP"/>
</dbReference>
<dbReference type="SUPFAM" id="SSF47336">
    <property type="entry name" value="ACP-like"/>
    <property type="match status" value="1"/>
</dbReference>
<reference evidence="3 4" key="1">
    <citation type="submission" date="2023-07" db="EMBL/GenBank/DDBJ databases">
        <title>Sequencing the genomes of 1000 actinobacteria strains.</title>
        <authorList>
            <person name="Klenk H.-P."/>
        </authorList>
    </citation>
    <scope>NUCLEOTIDE SEQUENCE [LARGE SCALE GENOMIC DNA]</scope>
    <source>
        <strain evidence="3 4">DSM 43749</strain>
    </source>
</reference>
<feature type="region of interest" description="Disordered" evidence="1">
    <location>
        <begin position="84"/>
        <end position="103"/>
    </location>
</feature>
<proteinExistence type="predicted"/>
<feature type="domain" description="Carrier" evidence="2">
    <location>
        <begin position="23"/>
        <end position="71"/>
    </location>
</feature>
<dbReference type="RefSeq" id="WP_310304594.1">
    <property type="nucleotide sequence ID" value="NZ_BAAAXB010000001.1"/>
</dbReference>
<evidence type="ECO:0000259" key="2">
    <source>
        <dbReference type="Pfam" id="PF00550"/>
    </source>
</evidence>
<dbReference type="InterPro" id="IPR036736">
    <property type="entry name" value="ACP-like_sf"/>
</dbReference>
<dbReference type="Pfam" id="PF00550">
    <property type="entry name" value="PP-binding"/>
    <property type="match status" value="1"/>
</dbReference>
<sequence length="103" mass="11589">MKQGEVELALLEFIREEFLWGDEDRELTLSTPLLEWGIIDSLRTAVLLTHVRERFGVYVSHAKVNSRNFRDITSIAGLVLAEAPEHDPQAEPVAASTADRENS</sequence>
<name>A0ABU1PPZ8_9PSEU</name>
<keyword evidence="4" id="KW-1185">Reference proteome</keyword>
<dbReference type="EMBL" id="JAVDSG010000001">
    <property type="protein sequence ID" value="MDR6592742.1"/>
    <property type="molecule type" value="Genomic_DNA"/>
</dbReference>
<dbReference type="Proteomes" id="UP001268819">
    <property type="component" value="Unassembled WGS sequence"/>
</dbReference>
<organism evidence="3 4">
    <name type="scientific">Saccharothrix longispora</name>
    <dbReference type="NCBI Taxonomy" id="33920"/>
    <lineage>
        <taxon>Bacteria</taxon>
        <taxon>Bacillati</taxon>
        <taxon>Actinomycetota</taxon>
        <taxon>Actinomycetes</taxon>
        <taxon>Pseudonocardiales</taxon>
        <taxon>Pseudonocardiaceae</taxon>
        <taxon>Saccharothrix</taxon>
    </lineage>
</organism>
<comment type="caution">
    <text evidence="3">The sequence shown here is derived from an EMBL/GenBank/DDBJ whole genome shotgun (WGS) entry which is preliminary data.</text>
</comment>
<gene>
    <name evidence="3" type="ORF">J2S66_001126</name>
</gene>
<dbReference type="Gene3D" id="1.10.1200.10">
    <property type="entry name" value="ACP-like"/>
    <property type="match status" value="1"/>
</dbReference>
<protein>
    <submittedName>
        <fullName evidence="3">Clorobiocin biosynthesis protein CloN5</fullName>
    </submittedName>
</protein>
<evidence type="ECO:0000313" key="4">
    <source>
        <dbReference type="Proteomes" id="UP001268819"/>
    </source>
</evidence>